<dbReference type="SMR" id="A0A1J9RGK2"/>
<evidence type="ECO:0000313" key="2">
    <source>
        <dbReference type="Proteomes" id="UP000183809"/>
    </source>
</evidence>
<keyword evidence="2" id="KW-1185">Reference proteome</keyword>
<dbReference type="Pfam" id="PF03318">
    <property type="entry name" value="ETX_MTX2"/>
    <property type="match status" value="1"/>
</dbReference>
<proteinExistence type="predicted"/>
<dbReference type="CDD" id="cd20215">
    <property type="entry name" value="PFM_LSL-like"/>
    <property type="match status" value="1"/>
</dbReference>
<dbReference type="Proteomes" id="UP000183809">
    <property type="component" value="Unassembled WGS sequence"/>
</dbReference>
<sequence length="327" mass="36641">MGSLKQKPALYIPPEGISFRLAGFASSCVLFSRHHESPSFGHFPLGEIYADQWWQLVPGSGEHEGRYLIKSDRTKEVIWSRTNMKPYVGTIDVSGGSYSDNWFVLEPGTGKLTNYFRLVCPYSNTVLFSRTHMSPEVGNFHADGDKYDDQYFHFLFEDMDVESIHFDVDKGEIVNSVPLVIARQRLVNDTSVPQSLSSTFTKSEQRESSFEYTRGFAVTVGLEFSAGIPIVADGKISVSTTVSSEFKWGTTTTTTESFSDTFNVTAPANSSVIASATVHRYELSVPYTMTLKSRATEYEIKTEGVYHGVSFHDLVCHYSEPEDKNKK</sequence>
<dbReference type="GeneID" id="31010238"/>
<dbReference type="SUPFAM" id="SSF56973">
    <property type="entry name" value="Aerolisin/ETX pore-forming domain"/>
    <property type="match status" value="1"/>
</dbReference>
<dbReference type="PANTHER" id="PTHR39244:SF5">
    <property type="entry name" value="NATTERIN-3-LIKE"/>
    <property type="match status" value="1"/>
</dbReference>
<organism evidence="1 2">
    <name type="scientific">Diplodia corticola</name>
    <dbReference type="NCBI Taxonomy" id="236234"/>
    <lineage>
        <taxon>Eukaryota</taxon>
        <taxon>Fungi</taxon>
        <taxon>Dikarya</taxon>
        <taxon>Ascomycota</taxon>
        <taxon>Pezizomycotina</taxon>
        <taxon>Dothideomycetes</taxon>
        <taxon>Dothideomycetes incertae sedis</taxon>
        <taxon>Botryosphaeriales</taxon>
        <taxon>Botryosphaeriaceae</taxon>
        <taxon>Diplodia</taxon>
    </lineage>
</organism>
<dbReference type="Gene3D" id="2.80.10.50">
    <property type="match status" value="1"/>
</dbReference>
<reference evidence="1 2" key="1">
    <citation type="submission" date="2016-10" db="EMBL/GenBank/DDBJ databases">
        <title>Proteomics and genomics reveal pathogen-plant mechanisms compatible with a hemibiotrophic lifestyle of Diplodia corticola.</title>
        <authorList>
            <person name="Fernandes I."/>
            <person name="De Jonge R."/>
            <person name="Van De Peer Y."/>
            <person name="Devreese B."/>
            <person name="Alves A."/>
            <person name="Esteves A.C."/>
        </authorList>
    </citation>
    <scope>NUCLEOTIDE SEQUENCE [LARGE SCALE GENOMIC DNA]</scope>
    <source>
        <strain evidence="1 2">CBS 112549</strain>
    </source>
</reference>
<dbReference type="EMBL" id="MNUE01000001">
    <property type="protein sequence ID" value="OJD40670.1"/>
    <property type="molecule type" value="Genomic_DNA"/>
</dbReference>
<protein>
    <submittedName>
        <fullName evidence="1">Natterin-like protein</fullName>
    </submittedName>
</protein>
<accession>A0A1J9RGK2</accession>
<dbReference type="RefSeq" id="XP_020135513.1">
    <property type="nucleotide sequence ID" value="XM_020269979.1"/>
</dbReference>
<dbReference type="Gene3D" id="2.170.15.10">
    <property type="entry name" value="Proaerolysin, chain A, domain 3"/>
    <property type="match status" value="1"/>
</dbReference>
<comment type="caution">
    <text evidence="1">The sequence shown here is derived from an EMBL/GenBank/DDBJ whole genome shotgun (WGS) entry which is preliminary data.</text>
</comment>
<dbReference type="CDD" id="cd23424">
    <property type="entry name" value="beta-trefoil_Ricin_BEL-like"/>
    <property type="match status" value="1"/>
</dbReference>
<name>A0A1J9RGK2_9PEZI</name>
<gene>
    <name evidence="1" type="ORF">BKCO1_1000568</name>
</gene>
<dbReference type="AlphaFoldDB" id="A0A1J9RGK2"/>
<dbReference type="InterPro" id="IPR004991">
    <property type="entry name" value="Aerolysin-like"/>
</dbReference>
<dbReference type="InterPro" id="IPR053237">
    <property type="entry name" value="Natterin_C"/>
</dbReference>
<dbReference type="OrthoDB" id="4948898at2759"/>
<dbReference type="PANTHER" id="PTHR39244">
    <property type="entry name" value="NATTERIN-4"/>
    <property type="match status" value="1"/>
</dbReference>
<evidence type="ECO:0000313" key="1">
    <source>
        <dbReference type="EMBL" id="OJD40670.1"/>
    </source>
</evidence>